<keyword evidence="6" id="KW-1185">Reference proteome</keyword>
<dbReference type="OMA" id="PRHMARA"/>
<dbReference type="VEuPathDB" id="VectorBase:ASIC016159"/>
<evidence type="ECO:0000256" key="2">
    <source>
        <dbReference type="ARBA" id="ARBA00022801"/>
    </source>
</evidence>
<feature type="domain" description="Exonuclease" evidence="3">
    <location>
        <begin position="11"/>
        <end position="83"/>
    </location>
</feature>
<dbReference type="PANTHER" id="PTHR12801:SF158">
    <property type="entry name" value="RNA EXONUCLEASE 4"/>
    <property type="match status" value="1"/>
</dbReference>
<gene>
    <name evidence="4" type="ORF">ZHAS_00016159</name>
</gene>
<evidence type="ECO:0000256" key="1">
    <source>
        <dbReference type="ARBA" id="ARBA00022722"/>
    </source>
</evidence>
<dbReference type="SUPFAM" id="SSF53098">
    <property type="entry name" value="Ribonuclease H-like"/>
    <property type="match status" value="1"/>
</dbReference>
<organism evidence="5 6">
    <name type="scientific">Anopheles sinensis</name>
    <name type="common">Mosquito</name>
    <dbReference type="NCBI Taxonomy" id="74873"/>
    <lineage>
        <taxon>Eukaryota</taxon>
        <taxon>Metazoa</taxon>
        <taxon>Ecdysozoa</taxon>
        <taxon>Arthropoda</taxon>
        <taxon>Hexapoda</taxon>
        <taxon>Insecta</taxon>
        <taxon>Pterygota</taxon>
        <taxon>Neoptera</taxon>
        <taxon>Endopterygota</taxon>
        <taxon>Diptera</taxon>
        <taxon>Nematocera</taxon>
        <taxon>Culicoidea</taxon>
        <taxon>Culicidae</taxon>
        <taxon>Anophelinae</taxon>
        <taxon>Anopheles</taxon>
    </lineage>
</organism>
<proteinExistence type="predicted"/>
<evidence type="ECO:0000259" key="3">
    <source>
        <dbReference type="Pfam" id="PF00929"/>
    </source>
</evidence>
<dbReference type="Gene3D" id="3.30.420.10">
    <property type="entry name" value="Ribonuclease H-like superfamily/Ribonuclease H"/>
    <property type="match status" value="1"/>
</dbReference>
<dbReference type="GO" id="GO:0003676">
    <property type="term" value="F:nucleic acid binding"/>
    <property type="evidence" value="ECO:0007669"/>
    <property type="project" value="InterPro"/>
</dbReference>
<dbReference type="GO" id="GO:0004527">
    <property type="term" value="F:exonuclease activity"/>
    <property type="evidence" value="ECO:0007669"/>
    <property type="project" value="InterPro"/>
</dbReference>
<dbReference type="GO" id="GO:0005634">
    <property type="term" value="C:nucleus"/>
    <property type="evidence" value="ECO:0007669"/>
    <property type="project" value="TreeGrafter"/>
</dbReference>
<dbReference type="Pfam" id="PF00929">
    <property type="entry name" value="RNase_T"/>
    <property type="match status" value="1"/>
</dbReference>
<dbReference type="InterPro" id="IPR047021">
    <property type="entry name" value="REXO1/3/4-like"/>
</dbReference>
<keyword evidence="1" id="KW-0540">Nuclease</keyword>
<reference evidence="4 6" key="1">
    <citation type="journal article" date="2014" name="BMC Genomics">
        <title>Genome sequence of Anopheles sinensis provides insight into genetics basis of mosquito competence for malaria parasites.</title>
        <authorList>
            <person name="Zhou D."/>
            <person name="Zhang D."/>
            <person name="Ding G."/>
            <person name="Shi L."/>
            <person name="Hou Q."/>
            <person name="Ye Y."/>
            <person name="Xu Y."/>
            <person name="Zhou H."/>
            <person name="Xiong C."/>
            <person name="Li S."/>
            <person name="Yu J."/>
            <person name="Hong S."/>
            <person name="Yu X."/>
            <person name="Zou P."/>
            <person name="Chen C."/>
            <person name="Chang X."/>
            <person name="Wang W."/>
            <person name="Lv Y."/>
            <person name="Sun Y."/>
            <person name="Ma L."/>
            <person name="Shen B."/>
            <person name="Zhu C."/>
        </authorList>
    </citation>
    <scope>NUCLEOTIDE SEQUENCE [LARGE SCALE GENOMIC DNA]</scope>
</reference>
<evidence type="ECO:0000313" key="6">
    <source>
        <dbReference type="Proteomes" id="UP000030765"/>
    </source>
</evidence>
<dbReference type="AlphaFoldDB" id="A0A084WCU5"/>
<name>A0A084WCU5_ANOSI</name>
<dbReference type="VEuPathDB" id="VectorBase:ASIS010461"/>
<evidence type="ECO:0000313" key="4">
    <source>
        <dbReference type="EMBL" id="KFB48039.1"/>
    </source>
</evidence>
<keyword evidence="2" id="KW-0378">Hydrolase</keyword>
<dbReference type="InterPro" id="IPR012337">
    <property type="entry name" value="RNaseH-like_sf"/>
</dbReference>
<evidence type="ECO:0000313" key="5">
    <source>
        <dbReference type="EnsemblMetazoa" id="ASIC016159-PA"/>
    </source>
</evidence>
<dbReference type="STRING" id="74873.A0A084WCU5"/>
<dbReference type="EMBL" id="KE525337">
    <property type="protein sequence ID" value="KFB48039.1"/>
    <property type="molecule type" value="Genomic_DNA"/>
</dbReference>
<protein>
    <submittedName>
        <fullName evidence="4">AGAP005050-PA-like protein</fullName>
    </submittedName>
</protein>
<reference evidence="5" key="2">
    <citation type="submission" date="2020-05" db="UniProtKB">
        <authorList>
            <consortium name="EnsemblMetazoa"/>
        </authorList>
    </citation>
    <scope>IDENTIFICATION</scope>
</reference>
<dbReference type="InterPro" id="IPR013520">
    <property type="entry name" value="Ribonucl_H"/>
</dbReference>
<dbReference type="InterPro" id="IPR036397">
    <property type="entry name" value="RNaseH_sf"/>
</dbReference>
<dbReference type="EMBL" id="ATLV01022885">
    <property type="status" value="NOT_ANNOTATED_CDS"/>
    <property type="molecule type" value="Genomic_DNA"/>
</dbReference>
<dbReference type="EnsemblMetazoa" id="ASIC016159-RA">
    <property type="protein sequence ID" value="ASIC016159-PA"/>
    <property type="gene ID" value="ASIC016159"/>
</dbReference>
<dbReference type="Proteomes" id="UP000030765">
    <property type="component" value="Unassembled WGS sequence"/>
</dbReference>
<accession>A0A084WCU5</accession>
<sequence length="93" mass="10454">MVGVGKGGKENMVARVSLVNEFGNVLVDCYVKPQHPVSDYRTDISGIRPELIEHGVEFPAIRELVRKIIYGRILVGHSLHKDLSVLKLRHPKK</sequence>
<dbReference type="PANTHER" id="PTHR12801">
    <property type="entry name" value="RNA EXONUCLEASE REXO1 / RECO3 FAMILY MEMBER-RELATED"/>
    <property type="match status" value="1"/>
</dbReference>
<dbReference type="OrthoDB" id="8191639at2759"/>